<feature type="domain" description="Transposase IS204/IS1001/IS1096/IS1165 DDE" evidence="1">
    <location>
        <begin position="56"/>
        <end position="322"/>
    </location>
</feature>
<evidence type="ECO:0000313" key="3">
    <source>
        <dbReference type="Proteomes" id="UP000283589"/>
    </source>
</evidence>
<dbReference type="InterPro" id="IPR002560">
    <property type="entry name" value="Transposase_DDE"/>
</dbReference>
<name>A0A412WXA1_9BACT</name>
<evidence type="ECO:0000259" key="1">
    <source>
        <dbReference type="Pfam" id="PF01610"/>
    </source>
</evidence>
<comment type="caution">
    <text evidence="2">The sequence shown here is derived from an EMBL/GenBank/DDBJ whole genome shotgun (WGS) entry which is preliminary data.</text>
</comment>
<organism evidence="2 3">
    <name type="scientific">Butyricimonas virosa</name>
    <dbReference type="NCBI Taxonomy" id="544645"/>
    <lineage>
        <taxon>Bacteria</taxon>
        <taxon>Pseudomonadati</taxon>
        <taxon>Bacteroidota</taxon>
        <taxon>Bacteroidia</taxon>
        <taxon>Bacteroidales</taxon>
        <taxon>Odoribacteraceae</taxon>
        <taxon>Butyricimonas</taxon>
    </lineage>
</organism>
<accession>A0A412WXA1</accession>
<dbReference type="Proteomes" id="UP000283589">
    <property type="component" value="Unassembled WGS sequence"/>
</dbReference>
<sequence>MDNYPISGKSLEKFYHVNGDLLVQQYKKHLSDYSSWEPRSHADKWLLFPGNLGPRLSIDESSLSRGELYTIVTNKDGHGGKGTLVAIIEGVKAVEVSSILRKLPRQARHRVLEITLDMSSTMHAIARECFPNAEQVIDRFHVQKLACDALQELRIEHRWEAINEETNEMENARLEGRKYRARKFRNGETRKEILFRSRLLLFKDPAAWNVKQRKRASVLFELYPDIQKAFALVQRLRRIYSSCKSVAGARLKLALWYNQVNEAGFHSFNSVAASVFAHSTRILNFFNNRSTNASAEAFNAKLKDFRAQFRGVLDIKFFLFRVAKIFA</sequence>
<evidence type="ECO:0000313" key="2">
    <source>
        <dbReference type="EMBL" id="RGV32136.1"/>
    </source>
</evidence>
<gene>
    <name evidence="2" type="ORF">DWW18_14675</name>
</gene>
<dbReference type="AlphaFoldDB" id="A0A412WXA1"/>
<protein>
    <submittedName>
        <fullName evidence="2">DDE transposase</fullName>
    </submittedName>
</protein>
<dbReference type="InterPro" id="IPR047951">
    <property type="entry name" value="Transpos_ISL3"/>
</dbReference>
<proteinExistence type="predicted"/>
<dbReference type="PANTHER" id="PTHR33498:SF1">
    <property type="entry name" value="TRANSPOSASE FOR INSERTION SEQUENCE ELEMENT IS1557"/>
    <property type="match status" value="1"/>
</dbReference>
<dbReference type="EMBL" id="QRZA01000023">
    <property type="protein sequence ID" value="RGV32136.1"/>
    <property type="molecule type" value="Genomic_DNA"/>
</dbReference>
<dbReference type="Pfam" id="PF01610">
    <property type="entry name" value="DDE_Tnp_ISL3"/>
    <property type="match status" value="1"/>
</dbReference>
<reference evidence="2 3" key="1">
    <citation type="submission" date="2018-08" db="EMBL/GenBank/DDBJ databases">
        <title>A genome reference for cultivated species of the human gut microbiota.</title>
        <authorList>
            <person name="Zou Y."/>
            <person name="Xue W."/>
            <person name="Luo G."/>
        </authorList>
    </citation>
    <scope>NUCLEOTIDE SEQUENCE [LARGE SCALE GENOMIC DNA]</scope>
    <source>
        <strain evidence="2 3">AF14-49</strain>
    </source>
</reference>
<dbReference type="RefSeq" id="WP_118261047.1">
    <property type="nucleotide sequence ID" value="NZ_DBFBUF010000053.1"/>
</dbReference>
<dbReference type="PANTHER" id="PTHR33498">
    <property type="entry name" value="TRANSPOSASE FOR INSERTION SEQUENCE ELEMENT IS1557"/>
    <property type="match status" value="1"/>
</dbReference>